<dbReference type="EMBL" id="JARKIB010000086">
    <property type="protein sequence ID" value="KAJ7744688.1"/>
    <property type="molecule type" value="Genomic_DNA"/>
</dbReference>
<keyword evidence="2" id="KW-1185">Reference proteome</keyword>
<evidence type="ECO:0000313" key="1">
    <source>
        <dbReference type="EMBL" id="KAJ7744688.1"/>
    </source>
</evidence>
<protein>
    <recommendedName>
        <fullName evidence="3">F-box domain-containing protein</fullName>
    </recommendedName>
</protein>
<sequence length="512" mass="57920">MGTHGFRVYRHRGYYHSHYNPYDSYPAGLGVEVAAEIPLGDAKAYQEWLENLRTALDHHLEMNRERIGSEEGNYLITDSPVEGHDVSFVYEIDLDHEVFLGKCIVDDEPLFALNCMPDTPELFIECIGFDSYGRRSYASRTPEKHIYNWKSVPPHVNDELVHEYANYMGPNPAYSSISELLGHDATGHIGDCEAARIALYEGIIGTIISLSIGRDICILETVPDREHISDEMLSLGVHLVQVTCGRILFSDLKRNEHPHQEKSQFSWLASDICLHVTTHLDDERNMKKSTLQLVDEVILNRQPGYMTYGILFSFFHCVVVQVDPHDGFKSTAVLQFLPSFHTESPSTPGITAIGRLAYHCLCAPRRNNGVAKIQPNHYLHQVPLEILDLIATLLGPSDLDRLCAAAPPFQLVAEDKLRYPHIDDYCLVQSLPLLDEDWEVDRDDEQWGPSVPPLPFVRKKRFSAVLPGSFKKKLLIVSQGGSTAFSIPAGRWMIGVKWKVKKFKSRQKVESN</sequence>
<evidence type="ECO:0000313" key="2">
    <source>
        <dbReference type="Proteomes" id="UP001215598"/>
    </source>
</evidence>
<dbReference type="AlphaFoldDB" id="A0AAD7IK46"/>
<proteinExistence type="predicted"/>
<dbReference type="Proteomes" id="UP001215598">
    <property type="component" value="Unassembled WGS sequence"/>
</dbReference>
<organism evidence="1 2">
    <name type="scientific">Mycena metata</name>
    <dbReference type="NCBI Taxonomy" id="1033252"/>
    <lineage>
        <taxon>Eukaryota</taxon>
        <taxon>Fungi</taxon>
        <taxon>Dikarya</taxon>
        <taxon>Basidiomycota</taxon>
        <taxon>Agaricomycotina</taxon>
        <taxon>Agaricomycetes</taxon>
        <taxon>Agaricomycetidae</taxon>
        <taxon>Agaricales</taxon>
        <taxon>Marasmiineae</taxon>
        <taxon>Mycenaceae</taxon>
        <taxon>Mycena</taxon>
    </lineage>
</organism>
<accession>A0AAD7IK46</accession>
<gene>
    <name evidence="1" type="ORF">B0H16DRAFT_1889631</name>
</gene>
<name>A0AAD7IK46_9AGAR</name>
<reference evidence="1" key="1">
    <citation type="submission" date="2023-03" db="EMBL/GenBank/DDBJ databases">
        <title>Massive genome expansion in bonnet fungi (Mycena s.s.) driven by repeated elements and novel gene families across ecological guilds.</title>
        <authorList>
            <consortium name="Lawrence Berkeley National Laboratory"/>
            <person name="Harder C.B."/>
            <person name="Miyauchi S."/>
            <person name="Viragh M."/>
            <person name="Kuo A."/>
            <person name="Thoen E."/>
            <person name="Andreopoulos B."/>
            <person name="Lu D."/>
            <person name="Skrede I."/>
            <person name="Drula E."/>
            <person name="Henrissat B."/>
            <person name="Morin E."/>
            <person name="Kohler A."/>
            <person name="Barry K."/>
            <person name="LaButti K."/>
            <person name="Morin E."/>
            <person name="Salamov A."/>
            <person name="Lipzen A."/>
            <person name="Mereny Z."/>
            <person name="Hegedus B."/>
            <person name="Baldrian P."/>
            <person name="Stursova M."/>
            <person name="Weitz H."/>
            <person name="Taylor A."/>
            <person name="Grigoriev I.V."/>
            <person name="Nagy L.G."/>
            <person name="Martin F."/>
            <person name="Kauserud H."/>
        </authorList>
    </citation>
    <scope>NUCLEOTIDE SEQUENCE</scope>
    <source>
        <strain evidence="1">CBHHK182m</strain>
    </source>
</reference>
<evidence type="ECO:0008006" key="3">
    <source>
        <dbReference type="Google" id="ProtNLM"/>
    </source>
</evidence>
<comment type="caution">
    <text evidence="1">The sequence shown here is derived from an EMBL/GenBank/DDBJ whole genome shotgun (WGS) entry which is preliminary data.</text>
</comment>